<keyword evidence="2" id="KW-1185">Reference proteome</keyword>
<reference evidence="1 2" key="1">
    <citation type="submission" date="2023-08" db="EMBL/GenBank/DDBJ databases">
        <title>Annotated Genome Sequence of Vanrija albida AlHP1.</title>
        <authorList>
            <person name="Herzog R."/>
        </authorList>
    </citation>
    <scope>NUCLEOTIDE SEQUENCE [LARGE SCALE GENOMIC DNA]</scope>
    <source>
        <strain evidence="1 2">AlHP1</strain>
    </source>
</reference>
<protein>
    <submittedName>
        <fullName evidence="1">Uncharacterized protein</fullName>
    </submittedName>
</protein>
<dbReference type="Proteomes" id="UP001565368">
    <property type="component" value="Unassembled WGS sequence"/>
</dbReference>
<evidence type="ECO:0000313" key="1">
    <source>
        <dbReference type="EMBL" id="KAL1409617.1"/>
    </source>
</evidence>
<evidence type="ECO:0000313" key="2">
    <source>
        <dbReference type="Proteomes" id="UP001565368"/>
    </source>
</evidence>
<dbReference type="GeneID" id="95984655"/>
<name>A0ABR3Q4T1_9TREE</name>
<sequence>MEHSQPNMCASVVSGKRHTLAGRPLYPAWHELSTPTCSATDGIILGGIISDDPRSTWGRLSSGRDCLIRAASARRATIGPDDNNQRSRRVIIAFVERDQPFPPSNITSSPCQVTSRIAECTTIERRLTPHDRTRQACRWHTRLR</sequence>
<dbReference type="EMBL" id="JBBXJM010000003">
    <property type="protein sequence ID" value="KAL1409617.1"/>
    <property type="molecule type" value="Genomic_DNA"/>
</dbReference>
<organism evidence="1 2">
    <name type="scientific">Vanrija albida</name>
    <dbReference type="NCBI Taxonomy" id="181172"/>
    <lineage>
        <taxon>Eukaryota</taxon>
        <taxon>Fungi</taxon>
        <taxon>Dikarya</taxon>
        <taxon>Basidiomycota</taxon>
        <taxon>Agaricomycotina</taxon>
        <taxon>Tremellomycetes</taxon>
        <taxon>Trichosporonales</taxon>
        <taxon>Trichosporonaceae</taxon>
        <taxon>Vanrija</taxon>
    </lineage>
</organism>
<dbReference type="RefSeq" id="XP_069209561.1">
    <property type="nucleotide sequence ID" value="XM_069352143.1"/>
</dbReference>
<comment type="caution">
    <text evidence="1">The sequence shown here is derived from an EMBL/GenBank/DDBJ whole genome shotgun (WGS) entry which is preliminary data.</text>
</comment>
<gene>
    <name evidence="1" type="ORF">Q8F55_003612</name>
</gene>
<proteinExistence type="predicted"/>
<accession>A0ABR3Q4T1</accession>